<feature type="compositionally biased region" description="Low complexity" evidence="1">
    <location>
        <begin position="190"/>
        <end position="199"/>
    </location>
</feature>
<dbReference type="AlphaFoldDB" id="A0A923SNQ0"/>
<gene>
    <name evidence="2" type="ORF">H7R52_12000</name>
</gene>
<evidence type="ECO:0000313" key="2">
    <source>
        <dbReference type="EMBL" id="MBC6499340.1"/>
    </source>
</evidence>
<accession>A0A923SNQ0</accession>
<name>A0A923SNQ0_WEICO</name>
<comment type="caution">
    <text evidence="2">The sequence shown here is derived from an EMBL/GenBank/DDBJ whole genome shotgun (WGS) entry which is preliminary data.</text>
</comment>
<evidence type="ECO:0000256" key="1">
    <source>
        <dbReference type="SAM" id="MobiDB-lite"/>
    </source>
</evidence>
<evidence type="ECO:0000313" key="3">
    <source>
        <dbReference type="Proteomes" id="UP000650485"/>
    </source>
</evidence>
<reference evidence="2" key="1">
    <citation type="submission" date="2020-08" db="EMBL/GenBank/DDBJ databases">
        <title>Complete genome sequence of Weissella confusa strain FS54 provides insights into metabolic potential.</title>
        <authorList>
            <person name="Fhoula I."/>
            <person name="Najjari A."/>
            <person name="Lekired A."/>
            <person name="Bessrour-Aouam N."/>
            <person name="Jaballah S."/>
            <person name="Klibi N."/>
            <person name="Ouzari H.-I."/>
        </authorList>
    </citation>
    <scope>NUCLEOTIDE SEQUENCE</scope>
    <source>
        <strain evidence="2">FS54</strain>
    </source>
</reference>
<proteinExistence type="predicted"/>
<feature type="region of interest" description="Disordered" evidence="1">
    <location>
        <begin position="177"/>
        <end position="199"/>
    </location>
</feature>
<dbReference type="InterPro" id="IPR016024">
    <property type="entry name" value="ARM-type_fold"/>
</dbReference>
<dbReference type="SUPFAM" id="SSF48371">
    <property type="entry name" value="ARM repeat"/>
    <property type="match status" value="1"/>
</dbReference>
<dbReference type="Proteomes" id="UP000650485">
    <property type="component" value="Unassembled WGS sequence"/>
</dbReference>
<organism evidence="2 3">
    <name type="scientific">Weissella confusa</name>
    <name type="common">Lactobacillus confusus</name>
    <dbReference type="NCBI Taxonomy" id="1583"/>
    <lineage>
        <taxon>Bacteria</taxon>
        <taxon>Bacillati</taxon>
        <taxon>Bacillota</taxon>
        <taxon>Bacilli</taxon>
        <taxon>Lactobacillales</taxon>
        <taxon>Lactobacillaceae</taxon>
        <taxon>Weissella</taxon>
    </lineage>
</organism>
<protein>
    <submittedName>
        <fullName evidence="2">Uncharacterized protein</fullName>
    </submittedName>
</protein>
<dbReference type="EMBL" id="JACSZT010000009">
    <property type="protein sequence ID" value="MBC6499340.1"/>
    <property type="molecule type" value="Genomic_DNA"/>
</dbReference>
<sequence length="359" mass="37988">MFLKETPAVVTQALYGTTPIYQSGGYPVIVPGVLPYTGYESGAWVSPVLAQSWPYQATAPRTLAGETNGRESSSVSDDPAVQAAMQRLQEIIVAAALDDPDNLTADILAAMQALQSAVAKAEAEQAATVSVTTQTRIADAKPVSNEKSVADAIKQLQTVLNDPNATRTAIEQAMTKLQNATESAKESRENANSQAQQAIQAALDQAAQSDLANDPTVVAAMDTLRNAMTTAATDTSDALTADIKAAMQALQDAMTALVDDAREQAQQAAADALTKTAPVSHEPATAAAIDALNALVNDPNANYADIKQATEDLLNQVATDTQERDATTTDGNALRRLPMCRLRWRASHKLRKRSLICNV</sequence>